<accession>A0ABW9F981</accession>
<reference evidence="1 2" key="1">
    <citation type="submission" date="2023-11" db="EMBL/GenBank/DDBJ databases">
        <authorList>
            <person name="Val-Calvo J."/>
            <person name="Scortti M."/>
            <person name="Vazquez-Boland J."/>
        </authorList>
    </citation>
    <scope>NUCLEOTIDE SEQUENCE [LARGE SCALE GENOMIC DNA]</scope>
    <source>
        <strain evidence="1 2">PAM 2766</strain>
    </source>
</reference>
<sequence length="75" mass="7732">MTCMTPPRDTTGDLPVGIGRPATRALAQAGITTLEAVAQHSAKDLLALHGVGPKAIRVLTDSLGERGLGLRTEDA</sequence>
<evidence type="ECO:0000313" key="2">
    <source>
        <dbReference type="Proteomes" id="UP001629745"/>
    </source>
</evidence>
<name>A0ABW9F981_9NOCA</name>
<gene>
    <name evidence="1" type="ORF">ABEU20_000556</name>
</gene>
<keyword evidence="2" id="KW-1185">Reference proteome</keyword>
<dbReference type="Proteomes" id="UP001629745">
    <property type="component" value="Unassembled WGS sequence"/>
</dbReference>
<organism evidence="1 2">
    <name type="scientific">Rhodococcus parequi</name>
    <dbReference type="NCBI Taxonomy" id="3137122"/>
    <lineage>
        <taxon>Bacteria</taxon>
        <taxon>Bacillati</taxon>
        <taxon>Actinomycetota</taxon>
        <taxon>Actinomycetes</taxon>
        <taxon>Mycobacteriales</taxon>
        <taxon>Nocardiaceae</taxon>
        <taxon>Rhodococcus</taxon>
    </lineage>
</organism>
<dbReference type="SUPFAM" id="SSF47789">
    <property type="entry name" value="C-terminal domain of RNA polymerase alpha subunit"/>
    <property type="match status" value="1"/>
</dbReference>
<proteinExistence type="predicted"/>
<dbReference type="EMBL" id="JBDLNV010000001">
    <property type="protein sequence ID" value="MFM1722016.1"/>
    <property type="molecule type" value="Genomic_DNA"/>
</dbReference>
<evidence type="ECO:0000313" key="1">
    <source>
        <dbReference type="EMBL" id="MFM1722016.1"/>
    </source>
</evidence>
<comment type="caution">
    <text evidence="1">The sequence shown here is derived from an EMBL/GenBank/DDBJ whole genome shotgun (WGS) entry which is preliminary data.</text>
</comment>
<dbReference type="Pfam" id="PF14520">
    <property type="entry name" value="HHH_5"/>
    <property type="match status" value="1"/>
</dbReference>
<dbReference type="Gene3D" id="1.10.150.20">
    <property type="entry name" value="5' to 3' exonuclease, C-terminal subdomain"/>
    <property type="match status" value="1"/>
</dbReference>
<protein>
    <submittedName>
        <fullName evidence="1">Helix-hairpin-helix domain-containing protein</fullName>
    </submittedName>
</protein>